<dbReference type="InterPro" id="IPR008271">
    <property type="entry name" value="Ser/Thr_kinase_AS"/>
</dbReference>
<feature type="binding site" evidence="10">
    <location>
        <position position="383"/>
    </location>
    <ligand>
        <name>ATP</name>
        <dbReference type="ChEBI" id="CHEBI:30616"/>
    </ligand>
</feature>
<keyword evidence="6" id="KW-0418">Kinase</keyword>
<organism evidence="15 16">
    <name type="scientific">Vitis vinifera</name>
    <name type="common">Grape</name>
    <dbReference type="NCBI Taxonomy" id="29760"/>
    <lineage>
        <taxon>Eukaryota</taxon>
        <taxon>Viridiplantae</taxon>
        <taxon>Streptophyta</taxon>
        <taxon>Embryophyta</taxon>
        <taxon>Tracheophyta</taxon>
        <taxon>Spermatophyta</taxon>
        <taxon>Magnoliopsida</taxon>
        <taxon>eudicotyledons</taxon>
        <taxon>Gunneridae</taxon>
        <taxon>Pentapetalae</taxon>
        <taxon>rosids</taxon>
        <taxon>Vitales</taxon>
        <taxon>Vitaceae</taxon>
        <taxon>Viteae</taxon>
        <taxon>Vitis</taxon>
    </lineage>
</organism>
<feature type="chain" id="PRO_5045387547" description="Cysteine-rich receptor-like protein kinase 25" evidence="12">
    <location>
        <begin position="20"/>
        <end position="676"/>
    </location>
</feature>
<dbReference type="InterPro" id="IPR038408">
    <property type="entry name" value="GNK2_sf"/>
</dbReference>
<keyword evidence="8" id="KW-0675">Receptor</keyword>
<dbReference type="Pfam" id="PF01657">
    <property type="entry name" value="Stress-antifung"/>
    <property type="match status" value="2"/>
</dbReference>
<keyword evidence="1" id="KW-0723">Serine/threonine-protein kinase</keyword>
<dbReference type="PROSITE" id="PS00107">
    <property type="entry name" value="PROTEIN_KINASE_ATP"/>
    <property type="match status" value="1"/>
</dbReference>
<keyword evidence="3 12" id="KW-0732">Signal</keyword>
<keyword evidence="4" id="KW-0677">Repeat</keyword>
<dbReference type="InterPro" id="IPR002902">
    <property type="entry name" value="GNK2"/>
</dbReference>
<evidence type="ECO:0000256" key="9">
    <source>
        <dbReference type="ARBA" id="ARBA00023180"/>
    </source>
</evidence>
<evidence type="ECO:0000256" key="7">
    <source>
        <dbReference type="ARBA" id="ARBA00022840"/>
    </source>
</evidence>
<dbReference type="EMBL" id="CP126661">
    <property type="protein sequence ID" value="WKA03789.1"/>
    <property type="molecule type" value="Genomic_DNA"/>
</dbReference>
<protein>
    <recommendedName>
        <fullName evidence="17">Cysteine-rich receptor-like protein kinase 25</fullName>
    </recommendedName>
</protein>
<keyword evidence="2" id="KW-0808">Transferase</keyword>
<keyword evidence="11" id="KW-0472">Membrane</keyword>
<dbReference type="Proteomes" id="UP001227230">
    <property type="component" value="Chromosome 14"/>
</dbReference>
<evidence type="ECO:0000256" key="12">
    <source>
        <dbReference type="SAM" id="SignalP"/>
    </source>
</evidence>
<dbReference type="Pfam" id="PF07714">
    <property type="entry name" value="PK_Tyr_Ser-Thr"/>
    <property type="match status" value="1"/>
</dbReference>
<dbReference type="PROSITE" id="PS00108">
    <property type="entry name" value="PROTEIN_KINASE_ST"/>
    <property type="match status" value="1"/>
</dbReference>
<evidence type="ECO:0000256" key="4">
    <source>
        <dbReference type="ARBA" id="ARBA00022737"/>
    </source>
</evidence>
<sequence>MLFPLLYSLIFLYPHLSLSYENPRQYLCGDTDYYTSNSSFSDNLGWALQALRNTTASTGFSTTTTGNHRVQVTALALCRATIAPSDCQQCVDAASSGIRSVCPDQTAAQVWYTLCFLRYSSDNFVNITDDQIAFRLYDVRRAPDPDVYDAKVKMLMQNLSSTAGVSEKRYAVGRTAVPENQTLYGYVECTRDIDGDSCKRCLLTAIASIDSCCLGQWAGWIATPTCDLQFNMDPVHADWFNAPYINTNVIQTPAPSSPFILVSPPATEPVVVAADKGGGGGGLVIKISAILAVGIVVLIVVGLCVVIQWRKRDKGVKGSSGIEAKDCEEILSEDVGMGSFIYDLGVLVSATDGFSLENQIGTGGFGSVYKGILANGEEIAVKKLAPGSTHGSKGFSNEVRLLLKLQHRNLIQLFGCCVEGEHRMLVYEYLHNKSLDYFLFDKSKSSLLDWPKRYNIILGVARGLFYLHEDSQYRIIHGDIKASNILLDKEMNPKISDFGLAKLVEDEQSHHQTRCIAGTFGYMAPEYALRGVMSAKMDVFSFGVLTLEIISGRKNYDLRFDEQNPDLLKLARRLEKEGRLTELVDETISSFPRDVALKCIRIGLLCCQESTQDRPTMSYVVEVLSDDSVTIPIPVWHGYQEALEPNNSIYYSACSMSESFSMNSKIISNLADYKLH</sequence>
<evidence type="ECO:0000256" key="5">
    <source>
        <dbReference type="ARBA" id="ARBA00022741"/>
    </source>
</evidence>
<evidence type="ECO:0000313" key="15">
    <source>
        <dbReference type="EMBL" id="WKA03789.1"/>
    </source>
</evidence>
<feature type="transmembrane region" description="Helical" evidence="11">
    <location>
        <begin position="283"/>
        <end position="307"/>
    </location>
</feature>
<keyword evidence="16" id="KW-1185">Reference proteome</keyword>
<gene>
    <name evidence="15" type="ORF">VitviT2T_021878</name>
</gene>
<evidence type="ECO:0000256" key="3">
    <source>
        <dbReference type="ARBA" id="ARBA00022729"/>
    </source>
</evidence>
<keyword evidence="11" id="KW-0812">Transmembrane</keyword>
<dbReference type="InterPro" id="IPR000719">
    <property type="entry name" value="Prot_kinase_dom"/>
</dbReference>
<accession>A0ABY9D9I9</accession>
<dbReference type="Gene3D" id="3.30.200.20">
    <property type="entry name" value="Phosphorylase Kinase, domain 1"/>
    <property type="match status" value="1"/>
</dbReference>
<dbReference type="CDD" id="cd14066">
    <property type="entry name" value="STKc_IRAK"/>
    <property type="match status" value="1"/>
</dbReference>
<evidence type="ECO:0000256" key="8">
    <source>
        <dbReference type="ARBA" id="ARBA00023170"/>
    </source>
</evidence>
<evidence type="ECO:0008006" key="17">
    <source>
        <dbReference type="Google" id="ProtNLM"/>
    </source>
</evidence>
<dbReference type="PANTHER" id="PTHR47973">
    <property type="entry name" value="CYSTEINE-RICH RECEPTOR-LIKE PROTEIN KINASE 3"/>
    <property type="match status" value="1"/>
</dbReference>
<dbReference type="PROSITE" id="PS51473">
    <property type="entry name" value="GNK2"/>
    <property type="match status" value="2"/>
</dbReference>
<dbReference type="Gene3D" id="3.30.430.20">
    <property type="entry name" value="Gnk2 domain, C-X8-C-X2-C motif"/>
    <property type="match status" value="2"/>
</dbReference>
<dbReference type="InterPro" id="IPR052059">
    <property type="entry name" value="CR_Ser/Thr_kinase"/>
</dbReference>
<keyword evidence="9" id="KW-0325">Glycoprotein</keyword>
<feature type="domain" description="Gnk2-homologous" evidence="14">
    <location>
        <begin position="130"/>
        <end position="235"/>
    </location>
</feature>
<evidence type="ECO:0000256" key="10">
    <source>
        <dbReference type="PROSITE-ProRule" id="PRU10141"/>
    </source>
</evidence>
<evidence type="ECO:0000256" key="2">
    <source>
        <dbReference type="ARBA" id="ARBA00022679"/>
    </source>
</evidence>
<evidence type="ECO:0000259" key="14">
    <source>
        <dbReference type="PROSITE" id="PS51473"/>
    </source>
</evidence>
<evidence type="ECO:0000256" key="11">
    <source>
        <dbReference type="SAM" id="Phobius"/>
    </source>
</evidence>
<evidence type="ECO:0000259" key="13">
    <source>
        <dbReference type="PROSITE" id="PS50011"/>
    </source>
</evidence>
<dbReference type="PROSITE" id="PS50011">
    <property type="entry name" value="PROTEIN_KINASE_DOM"/>
    <property type="match status" value="1"/>
</dbReference>
<proteinExistence type="predicted"/>
<dbReference type="SMART" id="SM00220">
    <property type="entry name" value="S_TKc"/>
    <property type="match status" value="1"/>
</dbReference>
<dbReference type="InterPro" id="IPR011009">
    <property type="entry name" value="Kinase-like_dom_sf"/>
</dbReference>
<dbReference type="CDD" id="cd23509">
    <property type="entry name" value="Gnk2-like"/>
    <property type="match status" value="2"/>
</dbReference>
<dbReference type="Gene3D" id="1.10.510.10">
    <property type="entry name" value="Transferase(Phosphotransferase) domain 1"/>
    <property type="match status" value="1"/>
</dbReference>
<evidence type="ECO:0000313" key="16">
    <source>
        <dbReference type="Proteomes" id="UP001227230"/>
    </source>
</evidence>
<dbReference type="InterPro" id="IPR017441">
    <property type="entry name" value="Protein_kinase_ATP_BS"/>
</dbReference>
<evidence type="ECO:0000256" key="1">
    <source>
        <dbReference type="ARBA" id="ARBA00022527"/>
    </source>
</evidence>
<evidence type="ECO:0000256" key="6">
    <source>
        <dbReference type="ARBA" id="ARBA00022777"/>
    </source>
</evidence>
<feature type="domain" description="Gnk2-homologous" evidence="14">
    <location>
        <begin position="22"/>
        <end position="124"/>
    </location>
</feature>
<keyword evidence="11" id="KW-1133">Transmembrane helix</keyword>
<dbReference type="InterPro" id="IPR001245">
    <property type="entry name" value="Ser-Thr/Tyr_kinase_cat_dom"/>
</dbReference>
<dbReference type="SUPFAM" id="SSF56112">
    <property type="entry name" value="Protein kinase-like (PK-like)"/>
    <property type="match status" value="1"/>
</dbReference>
<name>A0ABY9D9I9_VITVI</name>
<reference evidence="15 16" key="1">
    <citation type="journal article" date="2023" name="Hortic Res">
        <title>The complete reference genome for grapevine (Vitis vinifera L.) genetics and breeding.</title>
        <authorList>
            <person name="Shi X."/>
            <person name="Cao S."/>
            <person name="Wang X."/>
            <person name="Huang S."/>
            <person name="Wang Y."/>
            <person name="Liu Z."/>
            <person name="Liu W."/>
            <person name="Leng X."/>
            <person name="Peng Y."/>
            <person name="Wang N."/>
            <person name="Wang Y."/>
            <person name="Ma Z."/>
            <person name="Xu X."/>
            <person name="Zhang F."/>
            <person name="Xue H."/>
            <person name="Zhong H."/>
            <person name="Wang Y."/>
            <person name="Zhang K."/>
            <person name="Velt A."/>
            <person name="Avia K."/>
            <person name="Holtgrawe D."/>
            <person name="Grimplet J."/>
            <person name="Matus J.T."/>
            <person name="Ware D."/>
            <person name="Wu X."/>
            <person name="Wang H."/>
            <person name="Liu C."/>
            <person name="Fang Y."/>
            <person name="Rustenholz C."/>
            <person name="Cheng Z."/>
            <person name="Xiao H."/>
            <person name="Zhou Y."/>
        </authorList>
    </citation>
    <scope>NUCLEOTIDE SEQUENCE [LARGE SCALE GENOMIC DNA]</scope>
    <source>
        <strain evidence="16">cv. Pinot noir / PN40024</strain>
        <tissue evidence="15">Leaf</tissue>
    </source>
</reference>
<keyword evidence="5 10" id="KW-0547">Nucleotide-binding</keyword>
<feature type="domain" description="Protein kinase" evidence="13">
    <location>
        <begin position="354"/>
        <end position="629"/>
    </location>
</feature>
<keyword evidence="7 10" id="KW-0067">ATP-binding</keyword>
<feature type="signal peptide" evidence="12">
    <location>
        <begin position="1"/>
        <end position="19"/>
    </location>
</feature>